<evidence type="ECO:0000256" key="7">
    <source>
        <dbReference type="ARBA" id="ARBA00022723"/>
    </source>
</evidence>
<evidence type="ECO:0000313" key="14">
    <source>
        <dbReference type="EMBL" id="MBP2200792.1"/>
    </source>
</evidence>
<dbReference type="PANTHER" id="PTHR35864">
    <property type="entry name" value="ZINC METALLOPROTEASE MJ0611-RELATED"/>
    <property type="match status" value="1"/>
</dbReference>
<evidence type="ECO:0000256" key="8">
    <source>
        <dbReference type="ARBA" id="ARBA00022801"/>
    </source>
</evidence>
<dbReference type="GO" id="GO:0005886">
    <property type="term" value="C:plasma membrane"/>
    <property type="evidence" value="ECO:0007669"/>
    <property type="project" value="UniProtKB-SubCell"/>
</dbReference>
<dbReference type="InterPro" id="IPR052348">
    <property type="entry name" value="Metallopeptidase_M50B"/>
</dbReference>
<feature type="transmembrane region" description="Helical" evidence="13">
    <location>
        <begin position="77"/>
        <end position="100"/>
    </location>
</feature>
<keyword evidence="8" id="KW-0378">Hydrolase</keyword>
<dbReference type="OrthoDB" id="86131at2157"/>
<dbReference type="Proteomes" id="UP000740329">
    <property type="component" value="Unassembled WGS sequence"/>
</dbReference>
<dbReference type="GO" id="GO:0006508">
    <property type="term" value="P:proteolysis"/>
    <property type="evidence" value="ECO:0007669"/>
    <property type="project" value="UniProtKB-KW"/>
</dbReference>
<keyword evidence="4" id="KW-1003">Cell membrane</keyword>
<evidence type="ECO:0000256" key="11">
    <source>
        <dbReference type="ARBA" id="ARBA00023049"/>
    </source>
</evidence>
<evidence type="ECO:0000313" key="15">
    <source>
        <dbReference type="Proteomes" id="UP000740329"/>
    </source>
</evidence>
<dbReference type="PANTHER" id="PTHR35864:SF1">
    <property type="entry name" value="ZINC METALLOPROTEASE YWHC-RELATED"/>
    <property type="match status" value="1"/>
</dbReference>
<dbReference type="AlphaFoldDB" id="A0A8J7RCN0"/>
<comment type="subcellular location">
    <subcellularLocation>
        <location evidence="2">Cell membrane</location>
        <topology evidence="2">Multi-pass membrane protein</topology>
    </subcellularLocation>
</comment>
<keyword evidence="9" id="KW-0862">Zinc</keyword>
<keyword evidence="5 14" id="KW-0645">Protease</keyword>
<keyword evidence="7" id="KW-0479">Metal-binding</keyword>
<feature type="transmembrane region" description="Helical" evidence="13">
    <location>
        <begin position="140"/>
        <end position="159"/>
    </location>
</feature>
<organism evidence="14 15">
    <name type="scientific">Methanococcus voltae</name>
    <dbReference type="NCBI Taxonomy" id="2188"/>
    <lineage>
        <taxon>Archaea</taxon>
        <taxon>Methanobacteriati</taxon>
        <taxon>Methanobacteriota</taxon>
        <taxon>Methanomada group</taxon>
        <taxon>Methanococci</taxon>
        <taxon>Methanococcales</taxon>
        <taxon>Methanococcaceae</taxon>
        <taxon>Methanococcus</taxon>
    </lineage>
</organism>
<feature type="transmembrane region" description="Helical" evidence="13">
    <location>
        <begin position="179"/>
        <end position="205"/>
    </location>
</feature>
<keyword evidence="12 13" id="KW-0472">Membrane</keyword>
<evidence type="ECO:0000256" key="12">
    <source>
        <dbReference type="ARBA" id="ARBA00023136"/>
    </source>
</evidence>
<keyword evidence="11" id="KW-0482">Metalloprotease</keyword>
<evidence type="ECO:0000256" key="4">
    <source>
        <dbReference type="ARBA" id="ARBA00022475"/>
    </source>
</evidence>
<comment type="caution">
    <text evidence="14">The sequence shown here is derived from an EMBL/GenBank/DDBJ whole genome shotgun (WGS) entry which is preliminary data.</text>
</comment>
<reference evidence="14" key="1">
    <citation type="submission" date="2021-03" db="EMBL/GenBank/DDBJ databases">
        <title>Genomic Encyclopedia of Type Strains, Phase IV (KMG-V): Genome sequencing to study the core and pangenomes of soil and plant-associated prokaryotes.</title>
        <authorList>
            <person name="Whitman W."/>
        </authorList>
    </citation>
    <scope>NUCLEOTIDE SEQUENCE</scope>
    <source>
        <strain evidence="14">C4</strain>
    </source>
</reference>
<name>A0A8J7RCN0_METVO</name>
<evidence type="ECO:0000256" key="10">
    <source>
        <dbReference type="ARBA" id="ARBA00022989"/>
    </source>
</evidence>
<dbReference type="EMBL" id="JAGGMV010000001">
    <property type="protein sequence ID" value="MBP2200792.1"/>
    <property type="molecule type" value="Genomic_DNA"/>
</dbReference>
<evidence type="ECO:0000256" key="13">
    <source>
        <dbReference type="SAM" id="Phobius"/>
    </source>
</evidence>
<feature type="transmembrane region" description="Helical" evidence="13">
    <location>
        <begin position="112"/>
        <end position="133"/>
    </location>
</feature>
<evidence type="ECO:0000256" key="2">
    <source>
        <dbReference type="ARBA" id="ARBA00004651"/>
    </source>
</evidence>
<dbReference type="GO" id="GO:0008237">
    <property type="term" value="F:metallopeptidase activity"/>
    <property type="evidence" value="ECO:0007669"/>
    <property type="project" value="UniProtKB-KW"/>
</dbReference>
<dbReference type="RefSeq" id="WP_209590165.1">
    <property type="nucleotide sequence ID" value="NZ_JAGGMU010000001.1"/>
</dbReference>
<sequence>MNYFDFSAEEIKEILISTFAIAIIFAWPLNLSQAGLINLLIALIAVGTGFIFHELGHRTVAKHYGAWSEYRAWYEGLAIALILKILIGITFIAPGAVYISKDYLTHEENGKISIIGPLINFGLAFIFLIPLILGVKIQNIYLWNLGIMGFLVNITLAWFNMLPIPPFDGSKVLSWNKGIWIGVFGVFTIFWLFNSTIVNTILGAFL</sequence>
<comment type="similarity">
    <text evidence="3">Belongs to the peptidase M50B family.</text>
</comment>
<dbReference type="InterPro" id="IPR044537">
    <property type="entry name" value="Rip2-like"/>
</dbReference>
<keyword evidence="10 13" id="KW-1133">Transmembrane helix</keyword>
<evidence type="ECO:0000256" key="5">
    <source>
        <dbReference type="ARBA" id="ARBA00022670"/>
    </source>
</evidence>
<protein>
    <submittedName>
        <fullName evidence="14">Zn-dependent protease</fullName>
    </submittedName>
</protein>
<dbReference type="GO" id="GO:0046872">
    <property type="term" value="F:metal ion binding"/>
    <property type="evidence" value="ECO:0007669"/>
    <property type="project" value="UniProtKB-KW"/>
</dbReference>
<dbReference type="CDD" id="cd06158">
    <property type="entry name" value="S2P-M50_like_1"/>
    <property type="match status" value="1"/>
</dbReference>
<evidence type="ECO:0000256" key="1">
    <source>
        <dbReference type="ARBA" id="ARBA00001947"/>
    </source>
</evidence>
<gene>
    <name evidence="14" type="ORF">J3E07_000190</name>
</gene>
<keyword evidence="6 13" id="KW-0812">Transmembrane</keyword>
<evidence type="ECO:0000256" key="6">
    <source>
        <dbReference type="ARBA" id="ARBA00022692"/>
    </source>
</evidence>
<feature type="transmembrane region" description="Helical" evidence="13">
    <location>
        <begin position="12"/>
        <end position="29"/>
    </location>
</feature>
<feature type="transmembrane region" description="Helical" evidence="13">
    <location>
        <begin position="35"/>
        <end position="56"/>
    </location>
</feature>
<evidence type="ECO:0000256" key="9">
    <source>
        <dbReference type="ARBA" id="ARBA00022833"/>
    </source>
</evidence>
<proteinExistence type="inferred from homology"/>
<accession>A0A8J7RCN0</accession>
<evidence type="ECO:0000256" key="3">
    <source>
        <dbReference type="ARBA" id="ARBA00007931"/>
    </source>
</evidence>
<comment type="cofactor">
    <cofactor evidence="1">
        <name>Zn(2+)</name>
        <dbReference type="ChEBI" id="CHEBI:29105"/>
    </cofactor>
</comment>